<protein>
    <recommendedName>
        <fullName evidence="5">Cell division protein ZapD</fullName>
    </recommendedName>
    <alternativeName>
        <fullName evidence="5">Z ring-associated protein D</fullName>
    </alternativeName>
</protein>
<dbReference type="GO" id="GO:0000917">
    <property type="term" value="P:division septum assembly"/>
    <property type="evidence" value="ECO:0007669"/>
    <property type="project" value="UniProtKB-KW"/>
</dbReference>
<keyword evidence="2 5" id="KW-0132">Cell division</keyword>
<dbReference type="NCBIfam" id="NF003656">
    <property type="entry name" value="PRK05287.1-4"/>
    <property type="match status" value="1"/>
</dbReference>
<proteinExistence type="inferred from homology"/>
<accession>A0A2Z6DWI4</accession>
<dbReference type="SUPFAM" id="SSF160950">
    <property type="entry name" value="YacF-like"/>
    <property type="match status" value="1"/>
</dbReference>
<dbReference type="PANTHER" id="PTHR39455">
    <property type="entry name" value="CELL DIVISION PROTEIN ZAPD"/>
    <property type="match status" value="1"/>
</dbReference>
<comment type="subunit">
    <text evidence="5">Interacts with FtsZ.</text>
</comment>
<evidence type="ECO:0000313" key="7">
    <source>
        <dbReference type="Proteomes" id="UP000262004"/>
    </source>
</evidence>
<dbReference type="OrthoDB" id="5294622at2"/>
<dbReference type="InterPro" id="IPR027462">
    <property type="entry name" value="ZapD_C"/>
</dbReference>
<evidence type="ECO:0000256" key="2">
    <source>
        <dbReference type="ARBA" id="ARBA00022618"/>
    </source>
</evidence>
<evidence type="ECO:0000256" key="3">
    <source>
        <dbReference type="ARBA" id="ARBA00023210"/>
    </source>
</evidence>
<gene>
    <name evidence="5 6" type="primary">zapD</name>
    <name evidence="6" type="ORF">HPTL_0545</name>
</gene>
<dbReference type="GO" id="GO:0032153">
    <property type="term" value="C:cell division site"/>
    <property type="evidence" value="ECO:0007669"/>
    <property type="project" value="TreeGrafter"/>
</dbReference>
<dbReference type="GO" id="GO:0005737">
    <property type="term" value="C:cytoplasm"/>
    <property type="evidence" value="ECO:0007669"/>
    <property type="project" value="UniProtKB-SubCell"/>
</dbReference>
<dbReference type="EMBL" id="AP018558">
    <property type="protein sequence ID" value="BBD76813.1"/>
    <property type="molecule type" value="Genomic_DNA"/>
</dbReference>
<dbReference type="HAMAP" id="MF_01092">
    <property type="entry name" value="ZapD"/>
    <property type="match status" value="1"/>
</dbReference>
<evidence type="ECO:0000313" key="6">
    <source>
        <dbReference type="EMBL" id="BBD76813.1"/>
    </source>
</evidence>
<name>A0A2Z6DWI4_HYDTE</name>
<keyword evidence="4 5" id="KW-0131">Cell cycle</keyword>
<dbReference type="PANTHER" id="PTHR39455:SF1">
    <property type="entry name" value="CELL DIVISION PROTEIN ZAPD"/>
    <property type="match status" value="1"/>
</dbReference>
<organism evidence="6 7">
    <name type="scientific">Hydrogenophilus thermoluteolus</name>
    <name type="common">Pseudomonas hydrogenothermophila</name>
    <dbReference type="NCBI Taxonomy" id="297"/>
    <lineage>
        <taxon>Bacteria</taxon>
        <taxon>Pseudomonadati</taxon>
        <taxon>Pseudomonadota</taxon>
        <taxon>Hydrogenophilia</taxon>
        <taxon>Hydrogenophilales</taxon>
        <taxon>Hydrogenophilaceae</taxon>
        <taxon>Hydrogenophilus</taxon>
    </lineage>
</organism>
<dbReference type="InterPro" id="IPR009777">
    <property type="entry name" value="ZapD"/>
</dbReference>
<sequence length="254" mass="28539">MIRFEFPLTEQVRTWLRLEATWSRWRHFAQANTPDDHHAALMALFECVDIAGRSDLKRHLIAALEALCAAPTAQETTSQRPRRIALHEPVAQALALIDALRQQPGRIDHVMRAQPLLNALRTRAHVSGGVCAFDLPTYHFWLNQSAEKRRADLDAWAQPLHPLLDAIACVLAHLRAQSTPQTHTAANGCYQQPLDGRLPRLIQVWIDAAHRVVPKVSANKYQFNLHFIPVTDEGGIGTEAVSTQTFPFALTLCY</sequence>
<keyword evidence="7" id="KW-1185">Reference proteome</keyword>
<evidence type="ECO:0000256" key="1">
    <source>
        <dbReference type="ARBA" id="ARBA00022490"/>
    </source>
</evidence>
<reference evidence="6 7" key="1">
    <citation type="submission" date="2018-04" db="EMBL/GenBank/DDBJ databases">
        <title>Complete genome sequence of Hydrogenophilus thermoluteolus TH-1.</title>
        <authorList>
            <person name="Arai H."/>
        </authorList>
    </citation>
    <scope>NUCLEOTIDE SEQUENCE [LARGE SCALE GENOMIC DNA]</scope>
    <source>
        <strain evidence="6 7">TH-1</strain>
    </source>
</reference>
<dbReference type="RefSeq" id="WP_119334621.1">
    <property type="nucleotide sequence ID" value="NZ_AP018558.1"/>
</dbReference>
<evidence type="ECO:0000256" key="5">
    <source>
        <dbReference type="HAMAP-Rule" id="MF_01092"/>
    </source>
</evidence>
<dbReference type="Proteomes" id="UP000262004">
    <property type="component" value="Chromosome"/>
</dbReference>
<dbReference type="KEGG" id="htl:HPTL_0545"/>
<keyword evidence="1 5" id="KW-0963">Cytoplasm</keyword>
<dbReference type="Gene3D" id="1.10.3900.10">
    <property type="entry name" value="YacF-like"/>
    <property type="match status" value="1"/>
</dbReference>
<dbReference type="Pfam" id="PF07072">
    <property type="entry name" value="ZapD"/>
    <property type="match status" value="1"/>
</dbReference>
<evidence type="ECO:0000256" key="4">
    <source>
        <dbReference type="ARBA" id="ARBA00023306"/>
    </source>
</evidence>
<comment type="function">
    <text evidence="5">Cell division factor that enhances FtsZ-ring assembly. Directly interacts with FtsZ and promotes bundling of FtsZ protofilaments, with a reduction in FtsZ GTPase activity.</text>
</comment>
<dbReference type="InterPro" id="IPR036268">
    <property type="entry name" value="ZapD_sf"/>
</dbReference>
<dbReference type="GO" id="GO:0043093">
    <property type="term" value="P:FtsZ-dependent cytokinesis"/>
    <property type="evidence" value="ECO:0007669"/>
    <property type="project" value="UniProtKB-UniRule"/>
</dbReference>
<dbReference type="Gene3D" id="2.60.440.10">
    <property type="entry name" value="YacF-like domains"/>
    <property type="match status" value="1"/>
</dbReference>
<comment type="similarity">
    <text evidence="5">Belongs to the ZapD family.</text>
</comment>
<comment type="subcellular location">
    <subcellularLocation>
        <location evidence="5">Cytoplasm</location>
    </subcellularLocation>
    <text evidence="5">Localizes to mid-cell in an FtsZ-dependent manner.</text>
</comment>
<dbReference type="AlphaFoldDB" id="A0A2Z6DWI4"/>
<keyword evidence="3 5" id="KW-0717">Septation</keyword>